<dbReference type="GO" id="GO:0032991">
    <property type="term" value="C:protein-containing complex"/>
    <property type="evidence" value="ECO:0007669"/>
    <property type="project" value="UniProtKB-ARBA"/>
</dbReference>
<feature type="domain" description="Ig-like" evidence="10">
    <location>
        <begin position="418"/>
        <end position="505"/>
    </location>
</feature>
<dbReference type="InterPro" id="IPR013783">
    <property type="entry name" value="Ig-like_fold"/>
</dbReference>
<sequence>MLGRIYPLVVLLVFADVVMKASCAEKGSLTFVIDDTLSMTDDINQVKRSVNRIMDIVFNEKASVISNMVLVTFNDPDAKFWTATNNRNEFNRALGAVYVHNYHNNDCREPSINGIILALNKSNRGSHIYVFTDASAKDHQNAHIVKELCQKKQTQISFVITGRCTWHYPDEIMHIYYEIAQACSGLAYEVDKNAVSEVLKPITDIISGEKIIITTTTVPAGVLKDIPFDVDDQTEYVIVSVSGKDVYLRLSGPAGKQENLMWNANGKVVKLVNVTPGRYTATVKGTSETSVVIVGRSDFLFKHGFSELKPKSLKDTSLQPIVNTNVHLSVLVTDERESVEIIKAQILGMDEKPIRPDLPLTKISKDFYVTPPLVTPTQRFKVAVIGRVKATGRIIKRIAKIPITPPEPPIKLPDKQVPKAVISEGRETTVEYNSSMKLTCKVTAFPKPKISWYNKQGQLISSKSSMIEYPYDYISYLEMPVAKEDKYICTAVNDVGTNTASIQVNVKDAFTVVNVRSSVNMEYGKPGILKCDITSRLPMDIHWYYMNEMTGAKKEVVNSNEYSISADKTGLTIKKVDVNSVGKYVCLAHLVNDKNVKKELTQRVQVTGLAPPKTQMPANVKAVKGKAVVLECKVSGVPIPTIKWQFRGKSGSKFVPLAETGMVLRLNKVEAKHEGQYKCVAENALAKDEKVTTLIVQELPRMVTSSSTTYQSTEGDATLKIPCVAVGDPKPSIIWKVGGRPIAVPSAKYVVEDGALVIRNPTVADSKSYECVATNEAGSVSTTFKTFIRQKPQVVGVATKKVNLGTAVDIECGVVKGWPKPNIRWFVDNSGKQFVPIRGSLDVIHITRAENIHTGRYKCVVQNEAGTVEHVTSLTVESPPKIQMPANVKAVMGKAVVLECKVSGVPIPTIKWQFSGKSSSKFVPLAETGSVLRINNVEAKHEGQYKCVAENALAKDEKVTTLIVQEIPRMMSSSSSTYQSTEGDTTLKIPCVVTGYPKPSITWKMDGRPIAVPSAKYVVEDGTLVIRYPTVADSKSYECVATNEAGSVSTTFKTFIRQKPQVVGVSTKKVNLGTAVDIECRVVKGWPKPNIRWFVDNSGKQFVPVAGSLDVMHIARAENTHTGRYKCVVQNEAGTVEHVTSLTVESRPDIVTKSKSVEAIEGDVAIKIPCNVIGVPRPTITWKLKGAIITPNAKYSFDNGSLVIMNPSKIDVGKYTCEAKNYLGSASSTIDLTLEKRPSTFGTTHFVYLLYDENRNIECDAYRSKSQSIKWFDNEGELKQKSIQITKATVSNDGNYTCHVSDKQGHTETHTYVVNVGGPPKLLGDSPLNDWRGGVQEIRSNCDSDAKPQAKVQWKYNGKVIPDSDVQDIGVIYKWGHYTCNVSNPHGSVLKDFDVKSSVCLIPKNLKDAEYMPLVLDDKGAWPTWEISKYFSVVEQEEKMTLSCPNRKDASNSFKKFPSKTVLKAYCDKEDVFIVDGKRYKLSDLQCTQGIQPTVAKKNVKCLTGNSELIKVGYNTGGFLESYEVCFDKTVRMPRYIRNIVTAKNDKLSSTYAWHTYPGIEDSHNEKAFTCKNKLSSCCYAKSQLVEAKDFKYAAEMNTTFIDPLNVVPAWRPCSASQTSWESVNKMVREQTFYDEFVVWSGTDTWQKKDGAVIPRYLWKVIRFDDDEVFAIIHVNDRAPTDSDIKCKNVCNSDDEPWFKVSDKYTYCCSLSDFLKAFDYHDASIGGPLSDAE</sequence>
<dbReference type="PANTHER" id="PTHR10075:SF100">
    <property type="entry name" value="FASCICLIN-2"/>
    <property type="match status" value="1"/>
</dbReference>
<accession>A0A9J7EU92</accession>
<evidence type="ECO:0000256" key="4">
    <source>
        <dbReference type="ARBA" id="ARBA00023157"/>
    </source>
</evidence>
<dbReference type="InterPro" id="IPR036465">
    <property type="entry name" value="vWFA_dom_sf"/>
</dbReference>
<dbReference type="OrthoDB" id="5985519at2759"/>
<dbReference type="CDD" id="cd00096">
    <property type="entry name" value="Ig"/>
    <property type="match status" value="2"/>
</dbReference>
<feature type="domain" description="Ig-like" evidence="10">
    <location>
        <begin position="611"/>
        <end position="692"/>
    </location>
</feature>
<dbReference type="InterPro" id="IPR044925">
    <property type="entry name" value="His-Me_finger_sf"/>
</dbReference>
<name>A0A9J7EU92_SPOLT</name>
<dbReference type="Gene3D" id="2.60.40.10">
    <property type="entry name" value="Immunoglobulins"/>
    <property type="match status" value="11"/>
</dbReference>
<keyword evidence="5" id="KW-0325">Glycoprotein</keyword>
<dbReference type="Pfam" id="PF01223">
    <property type="entry name" value="Endonuclease_NS"/>
    <property type="match status" value="1"/>
</dbReference>
<dbReference type="InterPro" id="IPR044929">
    <property type="entry name" value="DNA/RNA_non-sp_Endonuclease_sf"/>
</dbReference>
<dbReference type="SUPFAM" id="SSF54060">
    <property type="entry name" value="His-Me finger endonucleases"/>
    <property type="match status" value="1"/>
</dbReference>
<dbReference type="Gene3D" id="3.40.50.410">
    <property type="entry name" value="von Willebrand factor, type A domain"/>
    <property type="match status" value="1"/>
</dbReference>
<dbReference type="Gene3D" id="3.40.570.10">
    <property type="entry name" value="Extracellular Endonuclease, subunit A"/>
    <property type="match status" value="1"/>
</dbReference>
<keyword evidence="6" id="KW-0393">Immunoglobulin domain</keyword>
<dbReference type="InterPro" id="IPR013098">
    <property type="entry name" value="Ig_I-set"/>
</dbReference>
<dbReference type="InterPro" id="IPR056861">
    <property type="entry name" value="HMCN1-like_VWA"/>
</dbReference>
<keyword evidence="3 9" id="KW-0732">Signal</keyword>
<dbReference type="GO" id="GO:0016787">
    <property type="term" value="F:hydrolase activity"/>
    <property type="evidence" value="ECO:0007669"/>
    <property type="project" value="InterPro"/>
</dbReference>
<organism evidence="11 12">
    <name type="scientific">Spodoptera litura</name>
    <name type="common">Asian cotton leafworm</name>
    <dbReference type="NCBI Taxonomy" id="69820"/>
    <lineage>
        <taxon>Eukaryota</taxon>
        <taxon>Metazoa</taxon>
        <taxon>Ecdysozoa</taxon>
        <taxon>Arthropoda</taxon>
        <taxon>Hexapoda</taxon>
        <taxon>Insecta</taxon>
        <taxon>Pterygota</taxon>
        <taxon>Neoptera</taxon>
        <taxon>Endopterygota</taxon>
        <taxon>Lepidoptera</taxon>
        <taxon>Glossata</taxon>
        <taxon>Ditrysia</taxon>
        <taxon>Noctuoidea</taxon>
        <taxon>Noctuidae</taxon>
        <taxon>Amphipyrinae</taxon>
        <taxon>Spodoptera</taxon>
    </lineage>
</organism>
<proteinExistence type="inferred from homology"/>
<protein>
    <recommendedName>
        <fullName evidence="8">Hemolin</fullName>
    </recommendedName>
</protein>
<dbReference type="Pfam" id="PF13927">
    <property type="entry name" value="Ig_3"/>
    <property type="match status" value="2"/>
</dbReference>
<feature type="domain" description="Ig-like" evidence="10">
    <location>
        <begin position="1060"/>
        <end position="1143"/>
    </location>
</feature>
<dbReference type="GO" id="GO:0046872">
    <property type="term" value="F:metal ion binding"/>
    <property type="evidence" value="ECO:0007669"/>
    <property type="project" value="InterPro"/>
</dbReference>
<keyword evidence="4" id="KW-1015">Disulfide bond</keyword>
<evidence type="ECO:0000256" key="6">
    <source>
        <dbReference type="ARBA" id="ARBA00023319"/>
    </source>
</evidence>
<comment type="similarity">
    <text evidence="7">Belongs to the hemolin family.</text>
</comment>
<evidence type="ECO:0000256" key="3">
    <source>
        <dbReference type="ARBA" id="ARBA00022729"/>
    </source>
</evidence>
<feature type="domain" description="Ig-like" evidence="10">
    <location>
        <begin position="1238"/>
        <end position="1315"/>
    </location>
</feature>
<keyword evidence="2" id="KW-0964">Secreted</keyword>
<feature type="signal peptide" evidence="9">
    <location>
        <begin position="1"/>
        <end position="23"/>
    </location>
</feature>
<evidence type="ECO:0000256" key="7">
    <source>
        <dbReference type="ARBA" id="ARBA00061228"/>
    </source>
</evidence>
<dbReference type="SMART" id="SM00408">
    <property type="entry name" value="IGc2"/>
    <property type="match status" value="10"/>
</dbReference>
<feature type="domain" description="Ig-like" evidence="10">
    <location>
        <begin position="508"/>
        <end position="597"/>
    </location>
</feature>
<dbReference type="GO" id="GO:0005576">
    <property type="term" value="C:extracellular region"/>
    <property type="evidence" value="ECO:0007669"/>
    <property type="project" value="UniProtKB-SubCell"/>
</dbReference>
<feature type="domain" description="Ig-like" evidence="10">
    <location>
        <begin position="879"/>
        <end position="960"/>
    </location>
</feature>
<dbReference type="InterPro" id="IPR007110">
    <property type="entry name" value="Ig-like_dom"/>
</dbReference>
<dbReference type="InterPro" id="IPR036179">
    <property type="entry name" value="Ig-like_dom_sf"/>
</dbReference>
<dbReference type="KEGG" id="sliu:111362851"/>
<evidence type="ECO:0000256" key="8">
    <source>
        <dbReference type="ARBA" id="ARBA00068688"/>
    </source>
</evidence>
<feature type="domain" description="Ig-like" evidence="10">
    <location>
        <begin position="1148"/>
        <end position="1233"/>
    </location>
</feature>
<evidence type="ECO:0000256" key="2">
    <source>
        <dbReference type="ARBA" id="ARBA00022525"/>
    </source>
</evidence>
<dbReference type="PANTHER" id="PTHR10075">
    <property type="entry name" value="BASIGIN RELATED"/>
    <property type="match status" value="1"/>
</dbReference>
<evidence type="ECO:0000256" key="1">
    <source>
        <dbReference type="ARBA" id="ARBA00004613"/>
    </source>
</evidence>
<dbReference type="InterPro" id="IPR003599">
    <property type="entry name" value="Ig_sub"/>
</dbReference>
<evidence type="ECO:0000313" key="11">
    <source>
        <dbReference type="Proteomes" id="UP000301870"/>
    </source>
</evidence>
<feature type="domain" description="Ig-like" evidence="10">
    <location>
        <begin position="700"/>
        <end position="781"/>
    </location>
</feature>
<feature type="domain" description="Ig-like" evidence="10">
    <location>
        <begin position="968"/>
        <end position="1049"/>
    </location>
</feature>
<keyword evidence="11" id="KW-1185">Reference proteome</keyword>
<evidence type="ECO:0000256" key="5">
    <source>
        <dbReference type="ARBA" id="ARBA00023180"/>
    </source>
</evidence>
<dbReference type="SUPFAM" id="SSF53300">
    <property type="entry name" value="vWA-like"/>
    <property type="match status" value="1"/>
</dbReference>
<dbReference type="Pfam" id="PF25106">
    <property type="entry name" value="VWA_4"/>
    <property type="match status" value="1"/>
</dbReference>
<dbReference type="SMART" id="SM00409">
    <property type="entry name" value="IG"/>
    <property type="match status" value="10"/>
</dbReference>
<dbReference type="GO" id="GO:0003676">
    <property type="term" value="F:nucleic acid binding"/>
    <property type="evidence" value="ECO:0007669"/>
    <property type="project" value="InterPro"/>
</dbReference>
<dbReference type="InterPro" id="IPR001604">
    <property type="entry name" value="Endo_G_ENPP1-like_dom"/>
</dbReference>
<comment type="subcellular location">
    <subcellularLocation>
        <location evidence="1">Secreted</location>
    </subcellularLocation>
</comment>
<gene>
    <name evidence="12" type="primary">LOC111362851</name>
</gene>
<feature type="chain" id="PRO_5039910116" description="Hemolin" evidence="9">
    <location>
        <begin position="24"/>
        <end position="1733"/>
    </location>
</feature>
<dbReference type="GO" id="GO:0048468">
    <property type="term" value="P:cell development"/>
    <property type="evidence" value="ECO:0007669"/>
    <property type="project" value="UniProtKB-ARBA"/>
</dbReference>
<dbReference type="SUPFAM" id="SSF48726">
    <property type="entry name" value="Immunoglobulin"/>
    <property type="match status" value="11"/>
</dbReference>
<evidence type="ECO:0000313" key="12">
    <source>
        <dbReference type="RefSeq" id="XP_022835369.1"/>
    </source>
</evidence>
<dbReference type="InterPro" id="IPR003598">
    <property type="entry name" value="Ig_sub2"/>
</dbReference>
<reference evidence="12" key="1">
    <citation type="submission" date="2025-08" db="UniProtKB">
        <authorList>
            <consortium name="RefSeq"/>
        </authorList>
    </citation>
    <scope>IDENTIFICATION</scope>
    <source>
        <strain evidence="12">Ishihara</strain>
        <tissue evidence="12">Whole body</tissue>
    </source>
</reference>
<dbReference type="Pfam" id="PF07679">
    <property type="entry name" value="I-set"/>
    <property type="match status" value="7"/>
</dbReference>
<dbReference type="Proteomes" id="UP000301870">
    <property type="component" value="Unplaced"/>
</dbReference>
<dbReference type="FunFam" id="2.60.40.10:FF:000032">
    <property type="entry name" value="palladin isoform X1"/>
    <property type="match status" value="2"/>
</dbReference>
<evidence type="ECO:0000259" key="10">
    <source>
        <dbReference type="PROSITE" id="PS50835"/>
    </source>
</evidence>
<dbReference type="PROSITE" id="PS50835">
    <property type="entry name" value="IG_LIKE"/>
    <property type="match status" value="10"/>
</dbReference>
<evidence type="ECO:0000256" key="9">
    <source>
        <dbReference type="SAM" id="SignalP"/>
    </source>
</evidence>
<dbReference type="RefSeq" id="XP_022835369.1">
    <property type="nucleotide sequence ID" value="XM_022979601.1"/>
</dbReference>
<feature type="domain" description="Ig-like" evidence="10">
    <location>
        <begin position="792"/>
        <end position="875"/>
    </location>
</feature>
<dbReference type="GeneID" id="111362851"/>